<evidence type="ECO:0000256" key="1">
    <source>
        <dbReference type="ARBA" id="ARBA00004249"/>
    </source>
</evidence>
<evidence type="ECO:0000256" key="21">
    <source>
        <dbReference type="ARBA" id="ARBA00023268"/>
    </source>
</evidence>
<feature type="domain" description="Penicillin-binding protein transpeptidase" evidence="28">
    <location>
        <begin position="426"/>
        <end position="676"/>
    </location>
</feature>
<dbReference type="InterPro" id="IPR001460">
    <property type="entry name" value="PCN-bd_Tpept"/>
</dbReference>
<evidence type="ECO:0000256" key="7">
    <source>
        <dbReference type="ARBA" id="ARBA00022475"/>
    </source>
</evidence>
<evidence type="ECO:0000259" key="28">
    <source>
        <dbReference type="Pfam" id="PF00905"/>
    </source>
</evidence>
<evidence type="ECO:0000256" key="12">
    <source>
        <dbReference type="ARBA" id="ARBA00022679"/>
    </source>
</evidence>
<evidence type="ECO:0000256" key="26">
    <source>
        <dbReference type="SAM" id="MobiDB-lite"/>
    </source>
</evidence>
<evidence type="ECO:0000256" key="3">
    <source>
        <dbReference type="ARBA" id="ARBA00007090"/>
    </source>
</evidence>
<keyword evidence="17" id="KW-0573">Peptidoglycan synthesis</keyword>
<comment type="similarity">
    <text evidence="3">In the C-terminal section; belongs to the transpeptidase family.</text>
</comment>
<evidence type="ECO:0000256" key="10">
    <source>
        <dbReference type="ARBA" id="ARBA00022670"/>
    </source>
</evidence>
<dbReference type="InterPro" id="IPR036950">
    <property type="entry name" value="PBP_transglycosylase"/>
</dbReference>
<gene>
    <name evidence="31" type="ORF">RXV79_08185</name>
</gene>
<dbReference type="InterPro" id="IPR012338">
    <property type="entry name" value="Beta-lactam/transpept-like"/>
</dbReference>
<keyword evidence="16" id="KW-0735">Signal-anchor</keyword>
<evidence type="ECO:0000256" key="23">
    <source>
        <dbReference type="ARBA" id="ARBA00034000"/>
    </source>
</evidence>
<feature type="chain" id="PRO_5045427283" description="Penicillin-binding protein 1A" evidence="27">
    <location>
        <begin position="22"/>
        <end position="781"/>
    </location>
</feature>
<evidence type="ECO:0000256" key="5">
    <source>
        <dbReference type="ARBA" id="ARBA00012448"/>
    </source>
</evidence>
<dbReference type="PANTHER" id="PTHR32282:SF27">
    <property type="entry name" value="PENICILLIN-BINDING PROTEIN 1A"/>
    <property type="match status" value="1"/>
</dbReference>
<keyword evidence="11" id="KW-0328">Glycosyltransferase</keyword>
<proteinExistence type="inferred from homology"/>
<reference evidence="31 32" key="1">
    <citation type="submission" date="2023-10" db="EMBL/GenBank/DDBJ databases">
        <title>Bacteria for the degradation of biodegradable plastic PBAT(Polybutylene adipate terephthalate).</title>
        <authorList>
            <person name="Weon H.-Y."/>
            <person name="Yeon J."/>
        </authorList>
    </citation>
    <scope>NUCLEOTIDE SEQUENCE [LARGE SCALE GENOMIC DNA]</scope>
    <source>
        <strain evidence="31 32">SBD 7-3</strain>
    </source>
</reference>
<dbReference type="InterPro" id="IPR050396">
    <property type="entry name" value="Glycosyltr_51/Transpeptidase"/>
</dbReference>
<keyword evidence="19" id="KW-0472">Membrane</keyword>
<sequence>MSPARKTLLKRIALVAGGAIAACALVGAATLTVLYQQLPELTMLTDYQPRQPLRVFTHDGVEIGEFGTERRYYLPIAHTPRLVQDAVLAIEDAGFREHGGVSVKGTLRAAVKNLWRASRSQGGSTITQQVARTFYLSKKKSYARKLREALLAVKIEQHLSKDQILELYLNQIYMGQRAYGFEAASQSYFGKPLTQLTVAESAMLAGVPQNPRYANPATNFERARKRQVQVLARMLETGAITQAQHDKALAEKVQVHKGGEDYAVRAEYVAEMVRQTVYAQYGEASYTMGLKVTTTLRAADQQAAWQALRRGVLDYDRRQPYRGPEDEEDLPDGVAADDPAVAEALSDHRDDDDLRVALVSEASPRLVVATLASGEVVRLQGEGLRMAQPALSPRANDDLRIRRGSVIRVMQVGKRWSIAQWPEVQGALVAMAPQTGHVRALVGGFDFGRAQFNHATQAWRQPGSSFKPFLYSAALEHGVMPSTQVNDAPLPADPNSTAPAWDPKNSDDQYDGPITLREALARSKNLVTIRLVQLLGPDVARTWASRFGFEASKHPSDLTLALGSGATTPLQLAGAYSVLANGGFPVQPVVIEKIADAQGKTLFEAPPAPLDEDKRAIPARNAWLTGSLLQEVTRSGTAARAQAQLQRTDLYGKTGTTNEAVDAWFAGYQPTVVTVVWMGHDTPRSLGSRESGGGLALPVWINFMRQALQGVPVQEPAAPEGLVQHDGEWVYSEWADGGQRQSIGFDETSVLPALPTGGTPSRARNGDLIDLEPPEAKLNRP</sequence>
<dbReference type="Gene3D" id="3.40.710.10">
    <property type="entry name" value="DD-peptidase/beta-lactamase superfamily"/>
    <property type="match status" value="2"/>
</dbReference>
<feature type="signal peptide" evidence="27">
    <location>
        <begin position="1"/>
        <end position="21"/>
    </location>
</feature>
<evidence type="ECO:0000259" key="30">
    <source>
        <dbReference type="Pfam" id="PF17092"/>
    </source>
</evidence>
<dbReference type="Proteomes" id="UP001303946">
    <property type="component" value="Chromosome"/>
</dbReference>
<keyword evidence="22" id="KW-0961">Cell wall biogenesis/degradation</keyword>
<evidence type="ECO:0000256" key="4">
    <source>
        <dbReference type="ARBA" id="ARBA00007739"/>
    </source>
</evidence>
<comment type="catalytic activity">
    <reaction evidence="25">
        <text>[GlcNAc-(1-&gt;4)-Mur2Ac(oyl-L-Ala-gamma-D-Glu-L-Lys-D-Ala-D-Ala)](n)-di-trans,octa-cis-undecaprenyl diphosphate + beta-D-GlcNAc-(1-&gt;4)-Mur2Ac(oyl-L-Ala-gamma-D-Glu-L-Lys-D-Ala-D-Ala)-di-trans,octa-cis-undecaprenyl diphosphate = [GlcNAc-(1-&gt;4)-Mur2Ac(oyl-L-Ala-gamma-D-Glu-L-Lys-D-Ala-D-Ala)](n+1)-di-trans,octa-cis-undecaprenyl diphosphate + di-trans,octa-cis-undecaprenyl diphosphate + H(+)</text>
        <dbReference type="Rhea" id="RHEA:23708"/>
        <dbReference type="Rhea" id="RHEA-COMP:9602"/>
        <dbReference type="Rhea" id="RHEA-COMP:9603"/>
        <dbReference type="ChEBI" id="CHEBI:15378"/>
        <dbReference type="ChEBI" id="CHEBI:58405"/>
        <dbReference type="ChEBI" id="CHEBI:60033"/>
        <dbReference type="ChEBI" id="CHEBI:78435"/>
        <dbReference type="EC" id="2.4.99.28"/>
    </reaction>
</comment>
<feature type="domain" description="Penicillin-binding protein OB-like" evidence="30">
    <location>
        <begin position="321"/>
        <end position="424"/>
    </location>
</feature>
<evidence type="ECO:0000256" key="11">
    <source>
        <dbReference type="ARBA" id="ARBA00022676"/>
    </source>
</evidence>
<evidence type="ECO:0000256" key="22">
    <source>
        <dbReference type="ARBA" id="ARBA00023316"/>
    </source>
</evidence>
<keyword evidence="18" id="KW-1133">Transmembrane helix</keyword>
<evidence type="ECO:0000256" key="18">
    <source>
        <dbReference type="ARBA" id="ARBA00022989"/>
    </source>
</evidence>
<dbReference type="Pfam" id="PF00912">
    <property type="entry name" value="Transgly"/>
    <property type="match status" value="1"/>
</dbReference>
<dbReference type="EC" id="2.4.99.28" evidence="24"/>
<keyword evidence="10" id="KW-0645">Protease</keyword>
<dbReference type="InterPro" id="IPR001264">
    <property type="entry name" value="Glyco_trans_51"/>
</dbReference>
<dbReference type="SUPFAM" id="SSF56601">
    <property type="entry name" value="beta-lactamase/transpeptidase-like"/>
    <property type="match status" value="1"/>
</dbReference>
<keyword evidence="9" id="KW-0121">Carboxypeptidase</keyword>
<dbReference type="EMBL" id="CP136336">
    <property type="protein sequence ID" value="WOB10032.1"/>
    <property type="molecule type" value="Genomic_DNA"/>
</dbReference>
<evidence type="ECO:0000259" key="29">
    <source>
        <dbReference type="Pfam" id="PF00912"/>
    </source>
</evidence>
<accession>A0ABZ0D469</accession>
<dbReference type="Pfam" id="PF17092">
    <property type="entry name" value="PCB_OB"/>
    <property type="match status" value="1"/>
</dbReference>
<keyword evidence="8" id="KW-0997">Cell inner membrane</keyword>
<dbReference type="InterPro" id="IPR031376">
    <property type="entry name" value="PCB_OB"/>
</dbReference>
<keyword evidence="21" id="KW-0511">Multifunctional enzyme</keyword>
<feature type="region of interest" description="Disordered" evidence="26">
    <location>
        <begin position="482"/>
        <end position="506"/>
    </location>
</feature>
<dbReference type="RefSeq" id="WP_316702927.1">
    <property type="nucleotide sequence ID" value="NZ_CP136336.1"/>
</dbReference>
<keyword evidence="27" id="KW-0732">Signal</keyword>
<comment type="similarity">
    <text evidence="4">In the N-terminal section; belongs to the glycosyltransferase 51 family.</text>
</comment>
<dbReference type="PANTHER" id="PTHR32282">
    <property type="entry name" value="BINDING PROTEIN TRANSPEPTIDASE, PUTATIVE-RELATED"/>
    <property type="match status" value="1"/>
</dbReference>
<evidence type="ECO:0000256" key="20">
    <source>
        <dbReference type="ARBA" id="ARBA00023251"/>
    </source>
</evidence>
<dbReference type="Pfam" id="PF00905">
    <property type="entry name" value="Transpeptidase"/>
    <property type="match status" value="1"/>
</dbReference>
<evidence type="ECO:0000313" key="32">
    <source>
        <dbReference type="Proteomes" id="UP001303946"/>
    </source>
</evidence>
<keyword evidence="13" id="KW-0812">Transmembrane</keyword>
<evidence type="ECO:0000256" key="27">
    <source>
        <dbReference type="SAM" id="SignalP"/>
    </source>
</evidence>
<protein>
    <recommendedName>
        <fullName evidence="6">Penicillin-binding protein 1A</fullName>
        <ecNumber evidence="24">2.4.99.28</ecNumber>
        <ecNumber evidence="5">3.4.16.4</ecNumber>
    </recommendedName>
</protein>
<comment type="pathway">
    <text evidence="2">Cell wall biogenesis; peptidoglycan biosynthesis.</text>
</comment>
<dbReference type="PROSITE" id="PS51257">
    <property type="entry name" value="PROKAR_LIPOPROTEIN"/>
    <property type="match status" value="1"/>
</dbReference>
<dbReference type="NCBIfam" id="TIGR02074">
    <property type="entry name" value="PBP_1a_fam"/>
    <property type="match status" value="1"/>
</dbReference>
<evidence type="ECO:0000256" key="14">
    <source>
        <dbReference type="ARBA" id="ARBA00022801"/>
    </source>
</evidence>
<organism evidence="31 32">
    <name type="scientific">Piscinibacter gummiphilus</name>
    <dbReference type="NCBI Taxonomy" id="946333"/>
    <lineage>
        <taxon>Bacteria</taxon>
        <taxon>Pseudomonadati</taxon>
        <taxon>Pseudomonadota</taxon>
        <taxon>Betaproteobacteria</taxon>
        <taxon>Burkholderiales</taxon>
        <taxon>Sphaerotilaceae</taxon>
        <taxon>Piscinibacter</taxon>
    </lineage>
</organism>
<evidence type="ECO:0000256" key="24">
    <source>
        <dbReference type="ARBA" id="ARBA00044770"/>
    </source>
</evidence>
<comment type="subcellular location">
    <subcellularLocation>
        <location evidence="1">Cell inner membrane</location>
        <topology evidence="1">Single-pass type II membrane protein</topology>
    </subcellularLocation>
</comment>
<evidence type="ECO:0000313" key="31">
    <source>
        <dbReference type="EMBL" id="WOB10032.1"/>
    </source>
</evidence>
<keyword evidence="7" id="KW-1003">Cell membrane</keyword>
<dbReference type="EC" id="3.4.16.4" evidence="5"/>
<evidence type="ECO:0000256" key="19">
    <source>
        <dbReference type="ARBA" id="ARBA00023136"/>
    </source>
</evidence>
<name>A0ABZ0D469_9BURK</name>
<keyword evidence="15" id="KW-0133">Cell shape</keyword>
<evidence type="ECO:0000256" key="25">
    <source>
        <dbReference type="ARBA" id="ARBA00049902"/>
    </source>
</evidence>
<evidence type="ECO:0000256" key="13">
    <source>
        <dbReference type="ARBA" id="ARBA00022692"/>
    </source>
</evidence>
<evidence type="ECO:0000256" key="8">
    <source>
        <dbReference type="ARBA" id="ARBA00022519"/>
    </source>
</evidence>
<feature type="domain" description="Glycosyl transferase family 51" evidence="29">
    <location>
        <begin position="60"/>
        <end position="234"/>
    </location>
</feature>
<comment type="catalytic activity">
    <reaction evidence="23">
        <text>Preferential cleavage: (Ac)2-L-Lys-D-Ala-|-D-Ala. Also transpeptidation of peptidyl-alanyl moieties that are N-acyl substituents of D-alanine.</text>
        <dbReference type="EC" id="3.4.16.4"/>
    </reaction>
</comment>
<keyword evidence="12" id="KW-0808">Transferase</keyword>
<evidence type="ECO:0000256" key="16">
    <source>
        <dbReference type="ARBA" id="ARBA00022968"/>
    </source>
</evidence>
<feature type="region of interest" description="Disordered" evidence="26">
    <location>
        <begin position="746"/>
        <end position="781"/>
    </location>
</feature>
<dbReference type="SUPFAM" id="SSF53955">
    <property type="entry name" value="Lysozyme-like"/>
    <property type="match status" value="1"/>
</dbReference>
<evidence type="ECO:0000256" key="2">
    <source>
        <dbReference type="ARBA" id="ARBA00004752"/>
    </source>
</evidence>
<evidence type="ECO:0000256" key="9">
    <source>
        <dbReference type="ARBA" id="ARBA00022645"/>
    </source>
</evidence>
<keyword evidence="14" id="KW-0378">Hydrolase</keyword>
<dbReference type="Gene3D" id="1.10.3810.10">
    <property type="entry name" value="Biosynthetic peptidoglycan transglycosylase-like"/>
    <property type="match status" value="1"/>
</dbReference>
<keyword evidence="32" id="KW-1185">Reference proteome</keyword>
<keyword evidence="20" id="KW-0046">Antibiotic resistance</keyword>
<dbReference type="InterPro" id="IPR023346">
    <property type="entry name" value="Lysozyme-like_dom_sf"/>
</dbReference>
<evidence type="ECO:0000256" key="6">
    <source>
        <dbReference type="ARBA" id="ARBA00018638"/>
    </source>
</evidence>
<evidence type="ECO:0000256" key="17">
    <source>
        <dbReference type="ARBA" id="ARBA00022984"/>
    </source>
</evidence>
<evidence type="ECO:0000256" key="15">
    <source>
        <dbReference type="ARBA" id="ARBA00022960"/>
    </source>
</evidence>